<keyword evidence="3" id="KW-0946">Virion</keyword>
<evidence type="ECO:0000313" key="8">
    <source>
        <dbReference type="Proteomes" id="UP000677652"/>
    </source>
</evidence>
<comment type="similarity">
    <text evidence="5">Belongs to the Leviviricetes maturation protein family.</text>
</comment>
<dbReference type="GO" id="GO:0039666">
    <property type="term" value="P:virion attachment to host cell pilus"/>
    <property type="evidence" value="ECO:0007669"/>
    <property type="project" value="UniProtKB-KW"/>
</dbReference>
<feature type="compositionally biased region" description="Polar residues" evidence="6">
    <location>
        <begin position="44"/>
        <end position="60"/>
    </location>
</feature>
<gene>
    <name evidence="7" type="primary">Gephyllon.2_9_1</name>
</gene>
<proteinExistence type="inferred from homology"/>
<feature type="region of interest" description="Disordered" evidence="6">
    <location>
        <begin position="41"/>
        <end position="66"/>
    </location>
</feature>
<evidence type="ECO:0000256" key="3">
    <source>
        <dbReference type="ARBA" id="ARBA00023104"/>
    </source>
</evidence>
<keyword evidence="2" id="KW-1161">Viral attachment to host cell</keyword>
<evidence type="ECO:0000256" key="6">
    <source>
        <dbReference type="SAM" id="MobiDB-lite"/>
    </source>
</evidence>
<reference evidence="7" key="1">
    <citation type="submission" date="2020-09" db="EMBL/GenBank/DDBJ databases">
        <title>Leviviricetes taxonomy.</title>
        <authorList>
            <person name="Stockdale S.R."/>
            <person name="Callanan J."/>
            <person name="Adriaenssens E.M."/>
            <person name="Kuhn J.H."/>
            <person name="Rumnieks J."/>
            <person name="Shkoporov A."/>
            <person name="Draper L.A."/>
            <person name="Ross P."/>
            <person name="Hill C."/>
        </authorList>
    </citation>
    <scope>NUCLEOTIDE SEQUENCE</scope>
</reference>
<keyword evidence="3" id="KW-1175">Viral attachment to host cell pilus</keyword>
<evidence type="ECO:0000256" key="5">
    <source>
        <dbReference type="ARBA" id="ARBA00035110"/>
    </source>
</evidence>
<dbReference type="GeneID" id="80401237"/>
<evidence type="ECO:0000256" key="4">
    <source>
        <dbReference type="ARBA" id="ARBA00023296"/>
    </source>
</evidence>
<dbReference type="EMBL" id="BK013535">
    <property type="protein sequence ID" value="DAD50475.1"/>
    <property type="molecule type" value="Genomic_RNA"/>
</dbReference>
<dbReference type="Proteomes" id="UP000677652">
    <property type="component" value="Segment"/>
</dbReference>
<dbReference type="InterPro" id="IPR005563">
    <property type="entry name" value="A_protein"/>
</dbReference>
<evidence type="ECO:0000256" key="2">
    <source>
        <dbReference type="ARBA" id="ARBA00022804"/>
    </source>
</evidence>
<keyword evidence="1" id="KW-0945">Host-virus interaction</keyword>
<accession>A0A8S5KZ51</accession>
<evidence type="ECO:0000256" key="1">
    <source>
        <dbReference type="ARBA" id="ARBA00022581"/>
    </source>
</evidence>
<evidence type="ECO:0000313" key="7">
    <source>
        <dbReference type="EMBL" id="DAD50475.1"/>
    </source>
</evidence>
<keyword evidence="4" id="KW-1160">Virus entry into host cell</keyword>
<organism evidence="7 8">
    <name type="scientific">ssRNA phage Gephyllon.2_9</name>
    <dbReference type="NCBI Taxonomy" id="2786148"/>
    <lineage>
        <taxon>Viruses</taxon>
        <taxon>Riboviria</taxon>
        <taxon>Orthornavirae</taxon>
        <taxon>Lenarviricota</taxon>
        <taxon>Leviviricetes</taxon>
        <taxon>Timlovirales</taxon>
        <taxon>Steitzviridae</taxon>
        <taxon>Hodnevirus</taxon>
        <taxon>Hodnevirus arvicola</taxon>
        <taxon>Gredihovirus arvicola</taxon>
    </lineage>
</organism>
<dbReference type="Pfam" id="PF03863">
    <property type="entry name" value="Phage_mat-A"/>
    <property type="match status" value="1"/>
</dbReference>
<dbReference type="RefSeq" id="YP_010771539.1">
    <property type="nucleotide sequence ID" value="NC_074589.1"/>
</dbReference>
<name>A0A8S5KZ51_9VIRU</name>
<keyword evidence="8" id="KW-1185">Reference proteome</keyword>
<sequence length="437" mass="48340">MIRRPEELWCLLPIVARRRDLPFPGWTAKLQTTYENIPGRVDVSKTSNPATGWQGTQYTESENHPQWRPDKRGVFQGDVGGNFLSQKKVVTAGAGFTHRLTAVSSDPIGRRAIYLYDGPVLPCGPTNSLAPLPPYIKSGKTTLDAWGTRAIARCKPTNRVASALQACIEIYHEGLPKAIGSTLWKSQVHAAKRAGDEVLNYQFGLAPLAGDIASFAAGVVGMDQILAQYERDAGRVVRRRFEFPPEVSEDWSVLVEGTDAFVEGFNALYKTSSQRSKGRIVRHRTTYVRRWFSGAFTYYIPPRDRKDGTVKHTSLARKLLGIELTPELVWNVAPWSWAVDWVTSAGDVISNLTSWAQDGLVMRYGYIMEHSLVRDEIVFAGSTGLQSSGSLPPIVTLLAESKVRQAATPFGFGLLLSNFSTRQKAIMAALGLTKIFH</sequence>
<dbReference type="KEGG" id="vg:80401237"/>
<protein>
    <submittedName>
        <fullName evidence="7">Maturation protein</fullName>
    </submittedName>
</protein>